<dbReference type="Proteomes" id="UP001218188">
    <property type="component" value="Unassembled WGS sequence"/>
</dbReference>
<evidence type="ECO:0000256" key="6">
    <source>
        <dbReference type="SAM" id="MobiDB-lite"/>
    </source>
</evidence>
<sequence>MATLVPSSEEHTKESETRDQNFSYESDDNTEVIEAATGRSVSGYTRRDEKDMRRMGKQQELMRNFRRLSSFSFTVMLTATWEYLLIANTQGLTNGGLAGLWWSFVWSFFLLGLIMLSLAEMASMAPTSGGQYHWVSEFAPPKYQKPLSYLTGWMSALSWQAGNASGSYLTGSLIQALITINNPDYDPTNWQGVLLMFSMVLVLFLANVFGAKKLPLGQNFLVVMHCALLVVFVAMYAALAPHVSAADVFTTFTNDGNWASMGLSLMIGQISAIYSLVGSDAIAHMAEEVTSAGLSVPSAMIWSYILNGILAMFILLAYLFTLTSPDDALNDPTDYPYIWALKQALPDSTRGVTALTFLILLLIIAANIDYNAATARQTWSFARDKGFPGHRWIATVHPTLHVPVNSIVLTCLITCLLALINIGSSIAFNAIISLQLVALMFSYTVSIGCVLHRRLTRPDLLPKARWSLGRWGVPVNTAAVAYAVFAFFWSFWPAGTPVDTSSMNYGVVMFGGVGVMCAVSYWVQGRHIYKGPVATVAGREGDVRELVPS</sequence>
<name>A0AAD6X6F6_9AGAR</name>
<evidence type="ECO:0000256" key="4">
    <source>
        <dbReference type="ARBA" id="ARBA00022989"/>
    </source>
</evidence>
<dbReference type="PANTHER" id="PTHR45649:SF4">
    <property type="entry name" value="TRANSPORTER, PUTATIVE (EUROFUNG)-RELATED"/>
    <property type="match status" value="1"/>
</dbReference>
<accession>A0AAD6X6F6</accession>
<feature type="transmembrane region" description="Helical" evidence="7">
    <location>
        <begin position="504"/>
        <end position="523"/>
    </location>
</feature>
<feature type="transmembrane region" description="Helical" evidence="7">
    <location>
        <begin position="99"/>
        <end position="119"/>
    </location>
</feature>
<evidence type="ECO:0000313" key="9">
    <source>
        <dbReference type="Proteomes" id="UP001218188"/>
    </source>
</evidence>
<keyword evidence="2" id="KW-0813">Transport</keyword>
<reference evidence="8" key="1">
    <citation type="submission" date="2023-03" db="EMBL/GenBank/DDBJ databases">
        <title>Massive genome expansion in bonnet fungi (Mycena s.s.) driven by repeated elements and novel gene families across ecological guilds.</title>
        <authorList>
            <consortium name="Lawrence Berkeley National Laboratory"/>
            <person name="Harder C.B."/>
            <person name="Miyauchi S."/>
            <person name="Viragh M."/>
            <person name="Kuo A."/>
            <person name="Thoen E."/>
            <person name="Andreopoulos B."/>
            <person name="Lu D."/>
            <person name="Skrede I."/>
            <person name="Drula E."/>
            <person name="Henrissat B."/>
            <person name="Morin E."/>
            <person name="Kohler A."/>
            <person name="Barry K."/>
            <person name="LaButti K."/>
            <person name="Morin E."/>
            <person name="Salamov A."/>
            <person name="Lipzen A."/>
            <person name="Mereny Z."/>
            <person name="Hegedus B."/>
            <person name="Baldrian P."/>
            <person name="Stursova M."/>
            <person name="Weitz H."/>
            <person name="Taylor A."/>
            <person name="Grigoriev I.V."/>
            <person name="Nagy L.G."/>
            <person name="Martin F."/>
            <person name="Kauserud H."/>
        </authorList>
    </citation>
    <scope>NUCLEOTIDE SEQUENCE</scope>
    <source>
        <strain evidence="8">CBHHK200</strain>
    </source>
</reference>
<feature type="compositionally biased region" description="Basic and acidic residues" evidence="6">
    <location>
        <begin position="8"/>
        <end position="19"/>
    </location>
</feature>
<protein>
    <submittedName>
        <fullName evidence="8">Amino acid/polyamine transporter I</fullName>
    </submittedName>
</protein>
<evidence type="ECO:0000313" key="8">
    <source>
        <dbReference type="EMBL" id="KAJ7033909.1"/>
    </source>
</evidence>
<comment type="caution">
    <text evidence="8">The sequence shown here is derived from an EMBL/GenBank/DDBJ whole genome shotgun (WGS) entry which is preliminary data.</text>
</comment>
<evidence type="ECO:0000256" key="5">
    <source>
        <dbReference type="ARBA" id="ARBA00023136"/>
    </source>
</evidence>
<evidence type="ECO:0000256" key="7">
    <source>
        <dbReference type="SAM" id="Phobius"/>
    </source>
</evidence>
<dbReference type="GO" id="GO:0022857">
    <property type="term" value="F:transmembrane transporter activity"/>
    <property type="evidence" value="ECO:0007669"/>
    <property type="project" value="InterPro"/>
</dbReference>
<evidence type="ECO:0000256" key="3">
    <source>
        <dbReference type="ARBA" id="ARBA00022692"/>
    </source>
</evidence>
<feature type="region of interest" description="Disordered" evidence="6">
    <location>
        <begin position="1"/>
        <end position="29"/>
    </location>
</feature>
<dbReference type="InterPro" id="IPR002293">
    <property type="entry name" value="AA/rel_permease1"/>
</dbReference>
<dbReference type="PANTHER" id="PTHR45649">
    <property type="entry name" value="AMINO-ACID PERMEASE BAT1"/>
    <property type="match status" value="1"/>
</dbReference>
<evidence type="ECO:0000256" key="2">
    <source>
        <dbReference type="ARBA" id="ARBA00022448"/>
    </source>
</evidence>
<feature type="transmembrane region" description="Helical" evidence="7">
    <location>
        <begin position="190"/>
        <end position="208"/>
    </location>
</feature>
<comment type="subcellular location">
    <subcellularLocation>
        <location evidence="1">Membrane</location>
        <topology evidence="1">Multi-pass membrane protein</topology>
    </subcellularLocation>
</comment>
<feature type="transmembrane region" description="Helical" evidence="7">
    <location>
        <begin position="68"/>
        <end position="87"/>
    </location>
</feature>
<dbReference type="Pfam" id="PF13520">
    <property type="entry name" value="AA_permease_2"/>
    <property type="match status" value="1"/>
</dbReference>
<feature type="transmembrane region" description="Helical" evidence="7">
    <location>
        <begin position="299"/>
        <end position="320"/>
    </location>
</feature>
<keyword evidence="5 7" id="KW-0472">Membrane</keyword>
<proteinExistence type="predicted"/>
<dbReference type="Gene3D" id="1.20.1740.10">
    <property type="entry name" value="Amino acid/polyamine transporter I"/>
    <property type="match status" value="1"/>
</dbReference>
<feature type="transmembrane region" description="Helical" evidence="7">
    <location>
        <begin position="471"/>
        <end position="492"/>
    </location>
</feature>
<keyword evidence="3 7" id="KW-0812">Transmembrane</keyword>
<evidence type="ECO:0000256" key="1">
    <source>
        <dbReference type="ARBA" id="ARBA00004141"/>
    </source>
</evidence>
<feature type="transmembrane region" description="Helical" evidence="7">
    <location>
        <begin position="426"/>
        <end position="451"/>
    </location>
</feature>
<dbReference type="PIRSF" id="PIRSF006060">
    <property type="entry name" value="AA_transporter"/>
    <property type="match status" value="1"/>
</dbReference>
<feature type="transmembrane region" description="Helical" evidence="7">
    <location>
        <begin position="220"/>
        <end position="238"/>
    </location>
</feature>
<feature type="transmembrane region" description="Helical" evidence="7">
    <location>
        <begin position="400"/>
        <end position="420"/>
    </location>
</feature>
<feature type="transmembrane region" description="Helical" evidence="7">
    <location>
        <begin position="351"/>
        <end position="370"/>
    </location>
</feature>
<dbReference type="AlphaFoldDB" id="A0AAD6X6F6"/>
<feature type="transmembrane region" description="Helical" evidence="7">
    <location>
        <begin position="258"/>
        <end position="278"/>
    </location>
</feature>
<organism evidence="8 9">
    <name type="scientific">Mycena alexandri</name>
    <dbReference type="NCBI Taxonomy" id="1745969"/>
    <lineage>
        <taxon>Eukaryota</taxon>
        <taxon>Fungi</taxon>
        <taxon>Dikarya</taxon>
        <taxon>Basidiomycota</taxon>
        <taxon>Agaricomycotina</taxon>
        <taxon>Agaricomycetes</taxon>
        <taxon>Agaricomycetidae</taxon>
        <taxon>Agaricales</taxon>
        <taxon>Marasmiineae</taxon>
        <taxon>Mycenaceae</taxon>
        <taxon>Mycena</taxon>
    </lineage>
</organism>
<gene>
    <name evidence="8" type="ORF">C8F04DRAFT_1395764</name>
</gene>
<feature type="transmembrane region" description="Helical" evidence="7">
    <location>
        <begin position="157"/>
        <end position="178"/>
    </location>
</feature>
<dbReference type="GO" id="GO:0016020">
    <property type="term" value="C:membrane"/>
    <property type="evidence" value="ECO:0007669"/>
    <property type="project" value="UniProtKB-SubCell"/>
</dbReference>
<dbReference type="EMBL" id="JARJCM010000061">
    <property type="protein sequence ID" value="KAJ7033909.1"/>
    <property type="molecule type" value="Genomic_DNA"/>
</dbReference>
<keyword evidence="4 7" id="KW-1133">Transmembrane helix</keyword>
<keyword evidence="9" id="KW-1185">Reference proteome</keyword>